<comment type="caution">
    <text evidence="5">The sequence shown here is derived from an EMBL/GenBank/DDBJ whole genome shotgun (WGS) entry which is preliminary data.</text>
</comment>
<evidence type="ECO:0000256" key="1">
    <source>
        <dbReference type="ARBA" id="ARBA00004141"/>
    </source>
</evidence>
<proteinExistence type="predicted"/>
<keyword evidence="3" id="KW-1133">Transmembrane helix</keyword>
<evidence type="ECO:0000313" key="5">
    <source>
        <dbReference type="EMBL" id="KAF7374493.1"/>
    </source>
</evidence>
<dbReference type="InterPro" id="IPR007568">
    <property type="entry name" value="RTA1"/>
</dbReference>
<comment type="subcellular location">
    <subcellularLocation>
        <location evidence="1">Membrane</location>
        <topology evidence="1">Multi-pass membrane protein</topology>
    </subcellularLocation>
</comment>
<reference evidence="5" key="1">
    <citation type="submission" date="2020-05" db="EMBL/GenBank/DDBJ databases">
        <title>Mycena genomes resolve the evolution of fungal bioluminescence.</title>
        <authorList>
            <person name="Tsai I.J."/>
        </authorList>
    </citation>
    <scope>NUCLEOTIDE SEQUENCE</scope>
    <source>
        <strain evidence="5">160909Yilan</strain>
    </source>
</reference>
<organism evidence="5 6">
    <name type="scientific">Mycena sanguinolenta</name>
    <dbReference type="NCBI Taxonomy" id="230812"/>
    <lineage>
        <taxon>Eukaryota</taxon>
        <taxon>Fungi</taxon>
        <taxon>Dikarya</taxon>
        <taxon>Basidiomycota</taxon>
        <taxon>Agaricomycotina</taxon>
        <taxon>Agaricomycetes</taxon>
        <taxon>Agaricomycetidae</taxon>
        <taxon>Agaricales</taxon>
        <taxon>Marasmiineae</taxon>
        <taxon>Mycenaceae</taxon>
        <taxon>Mycena</taxon>
    </lineage>
</organism>
<sequence length="194" mass="21971">MQPVDLRSSSSFFRCDHAFILTHPHIDVEQPCLFLATDYILLSHLARSFDKEVSDRCLLIRYSRVTKIFVWSDIITFLLQASSCRLAHYIDMLFYETPNSSLNCGDPKIPARSRSSRGNLSTIAGSSSASCARHALAFSFDLFSVSLSSPGGKLSYTLDSLPLWIVMTLYCVVWPTRALMMRSERLEPESKQQF</sequence>
<gene>
    <name evidence="5" type="ORF">MSAN_00333900</name>
</gene>
<name>A0A8H6Z8H9_9AGAR</name>
<accession>A0A8H6Z8H9</accession>
<keyword evidence="4" id="KW-0472">Membrane</keyword>
<dbReference type="Pfam" id="PF04479">
    <property type="entry name" value="RTA1"/>
    <property type="match status" value="1"/>
</dbReference>
<dbReference type="GO" id="GO:0016020">
    <property type="term" value="C:membrane"/>
    <property type="evidence" value="ECO:0007669"/>
    <property type="project" value="UniProtKB-SubCell"/>
</dbReference>
<dbReference type="PANTHER" id="PTHR31465:SF1">
    <property type="entry name" value="PROTEIN RTA1-RELATED"/>
    <property type="match status" value="1"/>
</dbReference>
<evidence type="ECO:0000256" key="4">
    <source>
        <dbReference type="ARBA" id="ARBA00023136"/>
    </source>
</evidence>
<evidence type="ECO:0000313" key="6">
    <source>
        <dbReference type="Proteomes" id="UP000623467"/>
    </source>
</evidence>
<keyword evidence="6" id="KW-1185">Reference proteome</keyword>
<dbReference type="Proteomes" id="UP000623467">
    <property type="component" value="Unassembled WGS sequence"/>
</dbReference>
<evidence type="ECO:0000256" key="3">
    <source>
        <dbReference type="ARBA" id="ARBA00022989"/>
    </source>
</evidence>
<protein>
    <submittedName>
        <fullName evidence="5">RTA-like protein</fullName>
    </submittedName>
</protein>
<dbReference type="EMBL" id="JACAZH010000002">
    <property type="protein sequence ID" value="KAF7374493.1"/>
    <property type="molecule type" value="Genomic_DNA"/>
</dbReference>
<evidence type="ECO:0000256" key="2">
    <source>
        <dbReference type="ARBA" id="ARBA00022692"/>
    </source>
</evidence>
<dbReference type="OrthoDB" id="3358017at2759"/>
<keyword evidence="2" id="KW-0812">Transmembrane</keyword>
<dbReference type="PANTHER" id="PTHR31465">
    <property type="entry name" value="PROTEIN RTA1-RELATED"/>
    <property type="match status" value="1"/>
</dbReference>
<dbReference type="AlphaFoldDB" id="A0A8H6Z8H9"/>